<evidence type="ECO:0000313" key="2">
    <source>
        <dbReference type="Proteomes" id="UP000011873"/>
    </source>
</evidence>
<dbReference type="Proteomes" id="UP000011873">
    <property type="component" value="Unassembled WGS sequence"/>
</dbReference>
<sequence>MVPLFFLPLGSHDQTELPAVGNLQENENQMEDSVGTFENGNEKLDLKKRSGILRKESNKKSPDSIGIIE</sequence>
<name>M6BXQ9_LEPBO</name>
<dbReference type="RefSeq" id="WP_004281329.1">
    <property type="nucleotide sequence ID" value="NZ_ANMU01000018.1"/>
</dbReference>
<accession>M6BXQ9</accession>
<comment type="caution">
    <text evidence="1">The sequence shown here is derived from an EMBL/GenBank/DDBJ whole genome shotgun (WGS) entry which is preliminary data.</text>
</comment>
<evidence type="ECO:0000313" key="1">
    <source>
        <dbReference type="EMBL" id="EMJ84487.1"/>
    </source>
</evidence>
<dbReference type="EMBL" id="ANMU01000018">
    <property type="protein sequence ID" value="EMJ84487.1"/>
    <property type="molecule type" value="Genomic_DNA"/>
</dbReference>
<dbReference type="PATRIC" id="fig|1218567.3.peg.417"/>
<reference evidence="1 2" key="1">
    <citation type="submission" date="2013-01" db="EMBL/GenBank/DDBJ databases">
        <authorList>
            <person name="Harkins D.M."/>
            <person name="Durkin A.S."/>
            <person name="Brinkac L.M."/>
            <person name="Haft D.H."/>
            <person name="Selengut J.D."/>
            <person name="Sanka R."/>
            <person name="DePew J."/>
            <person name="Purushe J."/>
            <person name="Galloway R.L."/>
            <person name="Vinetz J.M."/>
            <person name="Sutton G.G."/>
            <person name="Nierman W.C."/>
            <person name="Fouts D.E."/>
        </authorList>
    </citation>
    <scope>NUCLEOTIDE SEQUENCE [LARGE SCALE GENOMIC DNA]</scope>
    <source>
        <strain evidence="1 2">Sponselee CDC</strain>
    </source>
</reference>
<proteinExistence type="predicted"/>
<dbReference type="AlphaFoldDB" id="M6BXQ9"/>
<organism evidence="1 2">
    <name type="scientific">Leptospira borgpetersenii serovar Hardjo-bovis str. Sponselee</name>
    <dbReference type="NCBI Taxonomy" id="1303729"/>
    <lineage>
        <taxon>Bacteria</taxon>
        <taxon>Pseudomonadati</taxon>
        <taxon>Spirochaetota</taxon>
        <taxon>Spirochaetia</taxon>
        <taxon>Leptospirales</taxon>
        <taxon>Leptospiraceae</taxon>
        <taxon>Leptospira</taxon>
    </lineage>
</organism>
<protein>
    <submittedName>
        <fullName evidence="1">Uncharacterized protein</fullName>
    </submittedName>
</protein>
<gene>
    <name evidence="1" type="ORF">LEP1GSC016_1035</name>
</gene>